<organism evidence="1 2">
    <name type="scientific">Scutellospora calospora</name>
    <dbReference type="NCBI Taxonomy" id="85575"/>
    <lineage>
        <taxon>Eukaryota</taxon>
        <taxon>Fungi</taxon>
        <taxon>Fungi incertae sedis</taxon>
        <taxon>Mucoromycota</taxon>
        <taxon>Glomeromycotina</taxon>
        <taxon>Glomeromycetes</taxon>
        <taxon>Diversisporales</taxon>
        <taxon>Gigasporaceae</taxon>
        <taxon>Scutellospora</taxon>
    </lineage>
</organism>
<sequence length="111" mass="13329">MSFSNECSICCEIIESIIQLYQLPCLHIYHVKCIESWLKKNENSKMCPYCCDSYDDEEHDIILRQIDQSRFMKLKRKNKEEQTIKESFDLLLKTIEKEKEMELSNLIEDVK</sequence>
<protein>
    <submittedName>
        <fullName evidence="1">4197_t:CDS:1</fullName>
    </submittedName>
</protein>
<name>A0ACA9NA82_9GLOM</name>
<proteinExistence type="predicted"/>
<evidence type="ECO:0000313" key="2">
    <source>
        <dbReference type="Proteomes" id="UP000789860"/>
    </source>
</evidence>
<dbReference type="EMBL" id="CAJVPM010021944">
    <property type="protein sequence ID" value="CAG8642763.1"/>
    <property type="molecule type" value="Genomic_DNA"/>
</dbReference>
<gene>
    <name evidence="1" type="ORF">SCALOS_LOCUS8386</name>
</gene>
<keyword evidence="2" id="KW-1185">Reference proteome</keyword>
<accession>A0ACA9NA82</accession>
<evidence type="ECO:0000313" key="1">
    <source>
        <dbReference type="EMBL" id="CAG8642763.1"/>
    </source>
</evidence>
<dbReference type="Proteomes" id="UP000789860">
    <property type="component" value="Unassembled WGS sequence"/>
</dbReference>
<reference evidence="1" key="1">
    <citation type="submission" date="2021-06" db="EMBL/GenBank/DDBJ databases">
        <authorList>
            <person name="Kallberg Y."/>
            <person name="Tangrot J."/>
            <person name="Rosling A."/>
        </authorList>
    </citation>
    <scope>NUCLEOTIDE SEQUENCE</scope>
    <source>
        <strain evidence="1">AU212A</strain>
    </source>
</reference>
<feature type="non-terminal residue" evidence="1">
    <location>
        <position position="111"/>
    </location>
</feature>
<comment type="caution">
    <text evidence="1">The sequence shown here is derived from an EMBL/GenBank/DDBJ whole genome shotgun (WGS) entry which is preliminary data.</text>
</comment>